<dbReference type="OrthoDB" id="9812495at2"/>
<proteinExistence type="predicted"/>
<dbReference type="EMBL" id="RHHS01000014">
    <property type="protein sequence ID" value="RNB59161.1"/>
    <property type="molecule type" value="Genomic_DNA"/>
</dbReference>
<evidence type="ECO:0000313" key="3">
    <source>
        <dbReference type="Proteomes" id="UP000268829"/>
    </source>
</evidence>
<dbReference type="Pfam" id="PF18931">
    <property type="entry name" value="DUF5680"/>
    <property type="match status" value="1"/>
</dbReference>
<evidence type="ECO:0000259" key="1">
    <source>
        <dbReference type="Pfam" id="PF18931"/>
    </source>
</evidence>
<sequence length="157" mass="18198">MGELFSVADLEAFIVQAKRHSYVGGAKRLLPYRLGSKDIQYVSGDWAYHDSYFGDSDFIGQELVYFQKSPVWAMNYFGYITKPDQIDAHTVGRMIKASLSNMYQEGRFLGAFEHVQDDLRYVDTNEGDVTFFQGKEFIYRRDEVVYELLYHGGLLKK</sequence>
<protein>
    <recommendedName>
        <fullName evidence="1">DUF5680 domain-containing protein</fullName>
    </recommendedName>
</protein>
<name>A0A3M8B6S4_9BACL</name>
<dbReference type="InterPro" id="IPR043735">
    <property type="entry name" value="DUF5680"/>
</dbReference>
<dbReference type="Proteomes" id="UP000268829">
    <property type="component" value="Unassembled WGS sequence"/>
</dbReference>
<feature type="domain" description="DUF5680" evidence="1">
    <location>
        <begin position="50"/>
        <end position="155"/>
    </location>
</feature>
<comment type="caution">
    <text evidence="2">The sequence shown here is derived from an EMBL/GenBank/DDBJ whole genome shotgun (WGS) entry which is preliminary data.</text>
</comment>
<keyword evidence="3" id="KW-1185">Reference proteome</keyword>
<gene>
    <name evidence="2" type="ORF">EDM57_05240</name>
</gene>
<reference evidence="2 3" key="1">
    <citation type="submission" date="2018-10" db="EMBL/GenBank/DDBJ databases">
        <title>Phylogenomics of Brevibacillus.</title>
        <authorList>
            <person name="Dunlap C."/>
        </authorList>
    </citation>
    <scope>NUCLEOTIDE SEQUENCE [LARGE SCALE GENOMIC DNA]</scope>
    <source>
        <strain evidence="2 3">DSM 100115</strain>
    </source>
</reference>
<evidence type="ECO:0000313" key="2">
    <source>
        <dbReference type="EMBL" id="RNB59161.1"/>
    </source>
</evidence>
<dbReference type="RefSeq" id="WP_122903718.1">
    <property type="nucleotide sequence ID" value="NZ_CP154342.1"/>
</dbReference>
<accession>A0A3M8B6S4</accession>
<dbReference type="AlphaFoldDB" id="A0A3M8B6S4"/>
<organism evidence="2 3">
    <name type="scientific">Brevibacillus gelatini</name>
    <dbReference type="NCBI Taxonomy" id="1655277"/>
    <lineage>
        <taxon>Bacteria</taxon>
        <taxon>Bacillati</taxon>
        <taxon>Bacillota</taxon>
        <taxon>Bacilli</taxon>
        <taxon>Bacillales</taxon>
        <taxon>Paenibacillaceae</taxon>
        <taxon>Brevibacillus</taxon>
    </lineage>
</organism>